<protein>
    <submittedName>
        <fullName evidence="1">Uncharacterized protein</fullName>
    </submittedName>
</protein>
<dbReference type="KEGG" id="pno:SNOG_09434"/>
<reference evidence="2" key="1">
    <citation type="journal article" date="2021" name="BMC Genomics">
        <title>Chromosome-level genome assembly and manually-curated proteome of model necrotroph Parastagonospora nodorum Sn15 reveals a genome-wide trove of candidate effector homologs, and redundancy of virulence-related functions within an accessory chromosome.</title>
        <authorList>
            <person name="Bertazzoni S."/>
            <person name="Jones D.A.B."/>
            <person name="Phan H.T."/>
            <person name="Tan K.-C."/>
            <person name="Hane J.K."/>
        </authorList>
    </citation>
    <scope>NUCLEOTIDE SEQUENCE [LARGE SCALE GENOMIC DNA]</scope>
    <source>
        <strain evidence="2">SN15 / ATCC MYA-4574 / FGSC 10173)</strain>
    </source>
</reference>
<dbReference type="EMBL" id="CP069033">
    <property type="protein sequence ID" value="QRD00913.1"/>
    <property type="molecule type" value="Genomic_DNA"/>
</dbReference>
<accession>A0A7U2F9I8</accession>
<dbReference type="VEuPathDB" id="FungiDB:JI435_094340"/>
<keyword evidence="2" id="KW-1185">Reference proteome</keyword>
<dbReference type="RefSeq" id="XP_001799727.1">
    <property type="nucleotide sequence ID" value="XM_001799675.1"/>
</dbReference>
<sequence>MDYGSAHGGFAMLINYPFLPRPALASMERQQSPSSNVVRTTVDGLYWLDLCHALEMAKNGYG</sequence>
<evidence type="ECO:0000313" key="1">
    <source>
        <dbReference type="EMBL" id="QRD00913.1"/>
    </source>
</evidence>
<name>A0A7U2F9I8_PHANO</name>
<dbReference type="Proteomes" id="UP000663193">
    <property type="component" value="Chromosome 11"/>
</dbReference>
<evidence type="ECO:0000313" key="2">
    <source>
        <dbReference type="Proteomes" id="UP000663193"/>
    </source>
</evidence>
<proteinExistence type="predicted"/>
<gene>
    <name evidence="1" type="ORF">JI435_094340</name>
</gene>
<organism evidence="1 2">
    <name type="scientific">Phaeosphaeria nodorum (strain SN15 / ATCC MYA-4574 / FGSC 10173)</name>
    <name type="common">Glume blotch fungus</name>
    <name type="synonym">Parastagonospora nodorum</name>
    <dbReference type="NCBI Taxonomy" id="321614"/>
    <lineage>
        <taxon>Eukaryota</taxon>
        <taxon>Fungi</taxon>
        <taxon>Dikarya</taxon>
        <taxon>Ascomycota</taxon>
        <taxon>Pezizomycotina</taxon>
        <taxon>Dothideomycetes</taxon>
        <taxon>Pleosporomycetidae</taxon>
        <taxon>Pleosporales</taxon>
        <taxon>Pleosporineae</taxon>
        <taxon>Phaeosphaeriaceae</taxon>
        <taxon>Parastagonospora</taxon>
    </lineage>
</organism>
<dbReference type="AlphaFoldDB" id="A0A7U2F9I8"/>